<reference evidence="2" key="2">
    <citation type="journal article" date="2021" name="Microbiome">
        <title>Successional dynamics and alternative stable states in a saline activated sludge microbial community over 9 years.</title>
        <authorList>
            <person name="Wang Y."/>
            <person name="Ye J."/>
            <person name="Ju F."/>
            <person name="Liu L."/>
            <person name="Boyd J.A."/>
            <person name="Deng Y."/>
            <person name="Parks D.H."/>
            <person name="Jiang X."/>
            <person name="Yin X."/>
            <person name="Woodcroft B.J."/>
            <person name="Tyson G.W."/>
            <person name="Hugenholtz P."/>
            <person name="Polz M.F."/>
            <person name="Zhang T."/>
        </authorList>
    </citation>
    <scope>NUCLEOTIDE SEQUENCE</scope>
    <source>
        <strain evidence="2">HKST-UBA02</strain>
    </source>
</reference>
<feature type="chain" id="PRO_5037062096" evidence="1">
    <location>
        <begin position="30"/>
        <end position="270"/>
    </location>
</feature>
<organism evidence="2 3">
    <name type="scientific">Eiseniibacteriota bacterium</name>
    <dbReference type="NCBI Taxonomy" id="2212470"/>
    <lineage>
        <taxon>Bacteria</taxon>
        <taxon>Candidatus Eiseniibacteriota</taxon>
    </lineage>
</organism>
<dbReference type="InterPro" id="IPR025737">
    <property type="entry name" value="FApF"/>
</dbReference>
<dbReference type="Pfam" id="PF13557">
    <property type="entry name" value="Phenol_MetA_deg"/>
    <property type="match status" value="1"/>
</dbReference>
<dbReference type="Proteomes" id="UP000739538">
    <property type="component" value="Unassembled WGS sequence"/>
</dbReference>
<comment type="caution">
    <text evidence="2">The sequence shown here is derived from an EMBL/GenBank/DDBJ whole genome shotgun (WGS) entry which is preliminary data.</text>
</comment>
<dbReference type="EMBL" id="JAGQHS010000266">
    <property type="protein sequence ID" value="MCA9759112.1"/>
    <property type="molecule type" value="Genomic_DNA"/>
</dbReference>
<name>A0A956SFS2_UNCEI</name>
<evidence type="ECO:0000313" key="3">
    <source>
        <dbReference type="Proteomes" id="UP000739538"/>
    </source>
</evidence>
<evidence type="ECO:0000313" key="2">
    <source>
        <dbReference type="EMBL" id="MCA9759112.1"/>
    </source>
</evidence>
<proteinExistence type="predicted"/>
<accession>A0A956SFS2</accession>
<evidence type="ECO:0000256" key="1">
    <source>
        <dbReference type="SAM" id="SignalP"/>
    </source>
</evidence>
<feature type="signal peptide" evidence="1">
    <location>
        <begin position="1"/>
        <end position="29"/>
    </location>
</feature>
<reference evidence="2" key="1">
    <citation type="submission" date="2020-04" db="EMBL/GenBank/DDBJ databases">
        <authorList>
            <person name="Zhang T."/>
        </authorList>
    </citation>
    <scope>NUCLEOTIDE SEQUENCE</scope>
    <source>
        <strain evidence="2">HKST-UBA02</strain>
    </source>
</reference>
<protein>
    <submittedName>
        <fullName evidence="2">Transporter</fullName>
    </submittedName>
</protein>
<dbReference type="AlphaFoldDB" id="A0A956SFS2"/>
<keyword evidence="1" id="KW-0732">Signal</keyword>
<gene>
    <name evidence="2" type="ORF">KDA27_25185</name>
</gene>
<sequence>MNTPNLTLARFSLAIATGLIAISATSSLASLPLETETARLSPVGRLTTSGAYEYQTSTEGHEAAIPFAFEYGLTDRIELLVEPVAYAAVRPKLGARATGVGDVEATAVYLVSHERGSLPAFAVAGEVKVPTARNNLLGTGATDFTGYLIGSHKLGRRFDTHANLAYTLVGQPAGVQLDNLVSYALAFEYEATPKLDLVSEVYGNTSATGEGQEAGTGGENAVIPEASGGETVGVVGFRYLAAPGTTLSLGVSYDNNKAVVFAPGITRHFD</sequence>